<feature type="transmembrane region" description="Helical" evidence="12">
    <location>
        <begin position="203"/>
        <end position="222"/>
    </location>
</feature>
<feature type="transmembrane region" description="Helical" evidence="12">
    <location>
        <begin position="242"/>
        <end position="261"/>
    </location>
</feature>
<evidence type="ECO:0000313" key="14">
    <source>
        <dbReference type="Ensembl" id="ENSOMYP00000006263.1"/>
    </source>
</evidence>
<dbReference type="Proteomes" id="UP000694395">
    <property type="component" value="Chromosome 11"/>
</dbReference>
<dbReference type="PRINTS" id="PR00237">
    <property type="entry name" value="GPCRRHODOPSN"/>
</dbReference>
<feature type="transmembrane region" description="Helical" evidence="12">
    <location>
        <begin position="12"/>
        <end position="31"/>
    </location>
</feature>
<feature type="transmembrane region" description="Helical" evidence="12">
    <location>
        <begin position="79"/>
        <end position="100"/>
    </location>
</feature>
<reference evidence="14" key="3">
    <citation type="submission" date="2025-09" db="UniProtKB">
        <authorList>
            <consortium name="Ensembl"/>
        </authorList>
    </citation>
    <scope>IDENTIFICATION</scope>
</reference>
<evidence type="ECO:0000256" key="4">
    <source>
        <dbReference type="ARBA" id="ARBA00022989"/>
    </source>
</evidence>
<evidence type="ECO:0000256" key="2">
    <source>
        <dbReference type="ARBA" id="ARBA00022475"/>
    </source>
</evidence>
<dbReference type="GO" id="GO:0007200">
    <property type="term" value="P:phospholipase C-activating G protein-coupled receptor signaling pathway"/>
    <property type="evidence" value="ECO:0007669"/>
    <property type="project" value="TreeGrafter"/>
</dbReference>
<dbReference type="AlphaFoldDB" id="A0A8C7NFV7"/>
<accession>A0A8C7NFV7</accession>
<dbReference type="GO" id="GO:0004875">
    <property type="term" value="F:complement receptor activity"/>
    <property type="evidence" value="ECO:0007669"/>
    <property type="project" value="TreeGrafter"/>
</dbReference>
<feature type="transmembrane region" description="Helical" evidence="12">
    <location>
        <begin position="121"/>
        <end position="142"/>
    </location>
</feature>
<evidence type="ECO:0000313" key="15">
    <source>
        <dbReference type="Proteomes" id="UP000694395"/>
    </source>
</evidence>
<feature type="transmembrane region" description="Helical" evidence="12">
    <location>
        <begin position="43"/>
        <end position="64"/>
    </location>
</feature>
<reference evidence="14" key="1">
    <citation type="submission" date="2020-07" db="EMBL/GenBank/DDBJ databases">
        <title>A long reads based de novo assembly of the rainbow trout Arlee double haploid line genome.</title>
        <authorList>
            <person name="Gao G."/>
            <person name="Palti Y."/>
        </authorList>
    </citation>
    <scope>NUCLEOTIDE SEQUENCE [LARGE SCALE GENOMIC DNA]</scope>
</reference>
<evidence type="ECO:0000256" key="7">
    <source>
        <dbReference type="ARBA" id="ARBA00023157"/>
    </source>
</evidence>
<keyword evidence="6 12" id="KW-0472">Membrane</keyword>
<keyword evidence="15" id="KW-1185">Reference proteome</keyword>
<dbReference type="GeneTree" id="ENSGT01020000230438"/>
<evidence type="ECO:0000256" key="11">
    <source>
        <dbReference type="ARBA" id="ARBA00025736"/>
    </source>
</evidence>
<keyword evidence="7" id="KW-1015">Disulfide bond</keyword>
<dbReference type="SUPFAM" id="SSF81321">
    <property type="entry name" value="Family A G protein-coupled receptor-like"/>
    <property type="match status" value="1"/>
</dbReference>
<dbReference type="InterPro" id="IPR000826">
    <property type="entry name" value="Formyl_rcpt-rel"/>
</dbReference>
<name>A0A8C7NFV7_ONCMY</name>
<evidence type="ECO:0000259" key="13">
    <source>
        <dbReference type="PROSITE" id="PS50262"/>
    </source>
</evidence>
<dbReference type="GO" id="GO:0007204">
    <property type="term" value="P:positive regulation of cytosolic calcium ion concentration"/>
    <property type="evidence" value="ECO:0007669"/>
    <property type="project" value="TreeGrafter"/>
</dbReference>
<dbReference type="GO" id="GO:0006954">
    <property type="term" value="P:inflammatory response"/>
    <property type="evidence" value="ECO:0007669"/>
    <property type="project" value="TreeGrafter"/>
</dbReference>
<dbReference type="Ensembl" id="ENSOMYT00000006951.2">
    <property type="protein sequence ID" value="ENSOMYP00000006263.1"/>
    <property type="gene ID" value="ENSOMYG00000003192.2"/>
</dbReference>
<keyword evidence="5" id="KW-0297">G-protein coupled receptor</keyword>
<organism evidence="14 15">
    <name type="scientific">Oncorhynchus mykiss</name>
    <name type="common">Rainbow trout</name>
    <name type="synonym">Salmo gairdneri</name>
    <dbReference type="NCBI Taxonomy" id="8022"/>
    <lineage>
        <taxon>Eukaryota</taxon>
        <taxon>Metazoa</taxon>
        <taxon>Chordata</taxon>
        <taxon>Craniata</taxon>
        <taxon>Vertebrata</taxon>
        <taxon>Euteleostomi</taxon>
        <taxon>Actinopterygii</taxon>
        <taxon>Neopterygii</taxon>
        <taxon>Teleostei</taxon>
        <taxon>Protacanthopterygii</taxon>
        <taxon>Salmoniformes</taxon>
        <taxon>Salmonidae</taxon>
        <taxon>Salmoninae</taxon>
        <taxon>Oncorhynchus</taxon>
    </lineage>
</organism>
<evidence type="ECO:0000256" key="9">
    <source>
        <dbReference type="ARBA" id="ARBA00023180"/>
    </source>
</evidence>
<evidence type="ECO:0000256" key="1">
    <source>
        <dbReference type="ARBA" id="ARBA00004651"/>
    </source>
</evidence>
<dbReference type="GO" id="GO:0004930">
    <property type="term" value="F:G protein-coupled receptor activity"/>
    <property type="evidence" value="ECO:0007669"/>
    <property type="project" value="UniProtKB-KW"/>
</dbReference>
<dbReference type="Gene3D" id="1.20.1070.10">
    <property type="entry name" value="Rhodopsin 7-helix transmembrane proteins"/>
    <property type="match status" value="1"/>
</dbReference>
<dbReference type="PANTHER" id="PTHR24225:SF0">
    <property type="entry name" value="N-FORMYL PEPTIDE RECEPTOR 2"/>
    <property type="match status" value="1"/>
</dbReference>
<dbReference type="InterPro" id="IPR017452">
    <property type="entry name" value="GPCR_Rhodpsn_7TM"/>
</dbReference>
<sequence>MLHGGFMHFPHGGQCVFFLGVCGNGVVIWIAGHNMKKMVNTTWYLSLAVSDIIFCASLPFNIIYPETKEWIFELFMCKFSSFVMFLNMFGSILLLVVISVDHCVSVSFPVRAQEHSTIGKAFELVFLVWVAYVALSIPSLVFRDAKTHTNQHSHKMITVGRFIRRLVLPFLILCYSVIILRLRTNRMIKSSKPLTYDCPDSHVLHLLPYHVFVLFELIHQSYDLAVIKAGLMVGTTVATANIFLNPMLYILILGSSILSTMENEKNHKSFGLSSTLSQERLACILFILAL</sequence>
<feature type="transmembrane region" description="Helical" evidence="12">
    <location>
        <begin position="162"/>
        <end position="182"/>
    </location>
</feature>
<protein>
    <submittedName>
        <fullName evidence="14">Chemerin chemokine-like receptor 1</fullName>
    </submittedName>
</protein>
<reference evidence="14" key="2">
    <citation type="submission" date="2025-08" db="UniProtKB">
        <authorList>
            <consortium name="Ensembl"/>
        </authorList>
    </citation>
    <scope>IDENTIFICATION</scope>
</reference>
<comment type="subcellular location">
    <subcellularLocation>
        <location evidence="1">Cell membrane</location>
        <topology evidence="1">Multi-pass membrane protein</topology>
    </subcellularLocation>
</comment>
<dbReference type="GO" id="GO:0005886">
    <property type="term" value="C:plasma membrane"/>
    <property type="evidence" value="ECO:0007669"/>
    <property type="project" value="UniProtKB-SubCell"/>
</dbReference>
<keyword evidence="9" id="KW-0325">Glycoprotein</keyword>
<evidence type="ECO:0000256" key="5">
    <source>
        <dbReference type="ARBA" id="ARBA00023040"/>
    </source>
</evidence>
<keyword evidence="2" id="KW-1003">Cell membrane</keyword>
<dbReference type="PROSITE" id="PS50262">
    <property type="entry name" value="G_PROTEIN_RECEP_F1_2"/>
    <property type="match status" value="1"/>
</dbReference>
<evidence type="ECO:0000256" key="12">
    <source>
        <dbReference type="SAM" id="Phobius"/>
    </source>
</evidence>
<dbReference type="InterPro" id="IPR000276">
    <property type="entry name" value="GPCR_Rhodpsn"/>
</dbReference>
<evidence type="ECO:0000256" key="3">
    <source>
        <dbReference type="ARBA" id="ARBA00022692"/>
    </source>
</evidence>
<dbReference type="Pfam" id="PF00001">
    <property type="entry name" value="7tm_1"/>
    <property type="match status" value="1"/>
</dbReference>
<keyword evidence="4 12" id="KW-1133">Transmembrane helix</keyword>
<evidence type="ECO:0000256" key="8">
    <source>
        <dbReference type="ARBA" id="ARBA00023170"/>
    </source>
</evidence>
<comment type="similarity">
    <text evidence="11">Belongs to the chemokine-like receptor (CMKLR) family.</text>
</comment>
<keyword evidence="8" id="KW-0675">Receptor</keyword>
<evidence type="ECO:0000256" key="10">
    <source>
        <dbReference type="ARBA" id="ARBA00023224"/>
    </source>
</evidence>
<keyword evidence="10" id="KW-0807">Transducer</keyword>
<evidence type="ECO:0000256" key="6">
    <source>
        <dbReference type="ARBA" id="ARBA00023136"/>
    </source>
</evidence>
<dbReference type="PRINTS" id="PR00526">
    <property type="entry name" value="FMETLEUPHER"/>
</dbReference>
<proteinExistence type="inferred from homology"/>
<feature type="domain" description="G-protein coupled receptors family 1 profile" evidence="13">
    <location>
        <begin position="23"/>
        <end position="290"/>
    </location>
</feature>
<gene>
    <name evidence="14" type="primary">CMKLR1</name>
</gene>
<keyword evidence="3 12" id="KW-0812">Transmembrane</keyword>
<dbReference type="PANTHER" id="PTHR24225">
    <property type="entry name" value="CHEMOTACTIC RECEPTOR"/>
    <property type="match status" value="1"/>
</dbReference>